<gene>
    <name evidence="2" type="ORF">DBV15_08649</name>
</gene>
<dbReference type="PANTHER" id="PTHR33480">
    <property type="entry name" value="SET DOMAIN-CONTAINING PROTEIN-RELATED"/>
    <property type="match status" value="1"/>
</dbReference>
<feature type="compositionally biased region" description="Acidic residues" evidence="1">
    <location>
        <begin position="956"/>
        <end position="972"/>
    </location>
</feature>
<feature type="region of interest" description="Disordered" evidence="1">
    <location>
        <begin position="956"/>
        <end position="976"/>
    </location>
</feature>
<reference evidence="2 3" key="1">
    <citation type="journal article" date="2019" name="Philos. Trans. R. Soc. Lond., B, Biol. Sci.">
        <title>Ant behaviour and brain gene expression of defending hosts depend on the ecological success of the intruding social parasite.</title>
        <authorList>
            <person name="Kaur R."/>
            <person name="Stoldt M."/>
            <person name="Jongepier E."/>
            <person name="Feldmeyer B."/>
            <person name="Menzel F."/>
            <person name="Bornberg-Bauer E."/>
            <person name="Foitzik S."/>
        </authorList>
    </citation>
    <scope>NUCLEOTIDE SEQUENCE [LARGE SCALE GENOMIC DNA]</scope>
    <source>
        <tissue evidence="2">Whole body</tissue>
    </source>
</reference>
<dbReference type="Proteomes" id="UP000310200">
    <property type="component" value="Unassembled WGS sequence"/>
</dbReference>
<accession>A0A4S2KH42</accession>
<dbReference type="AlphaFoldDB" id="A0A4S2KH42"/>
<protein>
    <submittedName>
        <fullName evidence="2">Uncharacterized protein</fullName>
    </submittedName>
</protein>
<evidence type="ECO:0000313" key="2">
    <source>
        <dbReference type="EMBL" id="TGZ48316.1"/>
    </source>
</evidence>
<proteinExistence type="predicted"/>
<dbReference type="EMBL" id="QBLH01002501">
    <property type="protein sequence ID" value="TGZ48316.1"/>
    <property type="molecule type" value="Genomic_DNA"/>
</dbReference>
<feature type="non-terminal residue" evidence="2">
    <location>
        <position position="1"/>
    </location>
</feature>
<keyword evidence="3" id="KW-1185">Reference proteome</keyword>
<name>A0A4S2KH42_9HYME</name>
<comment type="caution">
    <text evidence="2">The sequence shown here is derived from an EMBL/GenBank/DDBJ whole genome shotgun (WGS) entry which is preliminary data.</text>
</comment>
<feature type="region of interest" description="Disordered" evidence="1">
    <location>
        <begin position="1069"/>
        <end position="1089"/>
    </location>
</feature>
<evidence type="ECO:0000313" key="3">
    <source>
        <dbReference type="Proteomes" id="UP000310200"/>
    </source>
</evidence>
<dbReference type="STRING" id="300112.A0A4S2KH42"/>
<evidence type="ECO:0000256" key="1">
    <source>
        <dbReference type="SAM" id="MobiDB-lite"/>
    </source>
</evidence>
<dbReference type="PANTHER" id="PTHR33480:SF1">
    <property type="entry name" value="TYR RECOMBINASE DOMAIN-CONTAINING PROTEIN"/>
    <property type="match status" value="1"/>
</dbReference>
<organism evidence="2 3">
    <name type="scientific">Temnothorax longispinosus</name>
    <dbReference type="NCBI Taxonomy" id="300112"/>
    <lineage>
        <taxon>Eukaryota</taxon>
        <taxon>Metazoa</taxon>
        <taxon>Ecdysozoa</taxon>
        <taxon>Arthropoda</taxon>
        <taxon>Hexapoda</taxon>
        <taxon>Insecta</taxon>
        <taxon>Pterygota</taxon>
        <taxon>Neoptera</taxon>
        <taxon>Endopterygota</taxon>
        <taxon>Hymenoptera</taxon>
        <taxon>Apocrita</taxon>
        <taxon>Aculeata</taxon>
        <taxon>Formicoidea</taxon>
        <taxon>Formicidae</taxon>
        <taxon>Myrmicinae</taxon>
        <taxon>Temnothorax</taxon>
    </lineage>
</organism>
<sequence length="1089" mass="125449">IKQNIGVVVLRFLSAIILKKRKKNGLLILHFIGVDLIIKMYNLICTSGYYSVYNERQMKKRCIKKSHIIATNKSKFSLQQIANNLNKKIPKVRLTTLSIADLLLAVNSNAILNIGTLNVKSKIEEDICVPSNNNYDTEQCNTNQSFDLMFCDNTNDIENIKGSAYLTEDVLSINEEPNTLIDSSKNIMSDLLLTADSNTALNIGISNVNNDIKDNSTILNKPSDVTENVECDEFDSTFIIYGNAYVVDKFKSPKKSLKILSEVPNVNNILVKETTLPMLTEKTDNIPYNNMQLSNKYSTINNNNASLNANETHILDNISTGTLVPPAEFTFIENQLKSNYEINDNNTDNESDTSITSKNSFDDSFHTSDCSMFEDTDEDQTENTREYITNTSKSKTVNSTLNLTSCLSKVAVWDDRNMYVETSNNPKSKKLSMCPYCKKLQTQFTRHLEWIHKNEEDVKKFSLLPKGNSERKKIIGILRRTGNFIYNTDSNINKGDLIVCRRPRTNKQAADFIPCAKCKGFFAKNNIRHHFRSCVQKQEPQRNVKLLGRTVACRIHHSACTLLRRLVFPVMREDNITQIIRYDELLIAYGNKLCQNKYRPQHHDMIRARLRLLGRFLIVLRDIDNSVVDFTSIYDPIKYEQCIKVVNKLAQFDETTETYKILSVASSLGRYIKQVGQVLKSMCIKKQEFHKQTVVEDFLKLFTENYLASINKMILETQEYKKRGQKNIVLPSIDDIEMFNTYLKFERTKALQFLQTTGFSIQAWRMLAETTLVSIMVFNRRHPGELERILIENLKNCAAISKEEAPELYKSLSKYVRMTIRDNLGRLVPVLLHEEILKCMQMIVNYRKHAGVPENNPYIFGIYTIDKNRYKYLKASVLMRKHSIISGLKIPTSLRNTILWEHIATVCISLAISEHEVNDLTDFKSHHEKINKLHYKQSVITNLAISRLFKYTQGEDASDESDVDEDENENDMTNDSNIHSILNISDTLSALTKTRQSEQLPIKEKDFNNHINNNIKKNKVNRFLAPKRKINHNSENMTESDDEFNTELDLNISNTLSLKETKQSEEVFRRKNNVNNNTERNKKKRKVLN</sequence>